<dbReference type="InParanoid" id="A0A7X0MVB6"/>
<dbReference type="Proteomes" id="UP000528457">
    <property type="component" value="Unassembled WGS sequence"/>
</dbReference>
<dbReference type="RefSeq" id="WP_166849933.1">
    <property type="nucleotide sequence ID" value="NZ_JAAONY010000001.1"/>
</dbReference>
<feature type="DNA-binding region" description="H-T-H motif" evidence="2">
    <location>
        <begin position="36"/>
        <end position="55"/>
    </location>
</feature>
<evidence type="ECO:0000313" key="5">
    <source>
        <dbReference type="Proteomes" id="UP000528457"/>
    </source>
</evidence>
<proteinExistence type="predicted"/>
<feature type="domain" description="HTH tetR-type" evidence="3">
    <location>
        <begin position="13"/>
        <end position="73"/>
    </location>
</feature>
<dbReference type="PRINTS" id="PR00455">
    <property type="entry name" value="HTHTETR"/>
</dbReference>
<keyword evidence="5" id="KW-1185">Reference proteome</keyword>
<dbReference type="PANTHER" id="PTHR30055:SF226">
    <property type="entry name" value="HTH-TYPE TRANSCRIPTIONAL REGULATOR PKSA"/>
    <property type="match status" value="1"/>
</dbReference>
<evidence type="ECO:0000259" key="3">
    <source>
        <dbReference type="PROSITE" id="PS50977"/>
    </source>
</evidence>
<dbReference type="EMBL" id="JACHHT010000001">
    <property type="protein sequence ID" value="MBB6520920.1"/>
    <property type="molecule type" value="Genomic_DNA"/>
</dbReference>
<protein>
    <submittedName>
        <fullName evidence="4">AcrR family transcriptional regulator</fullName>
    </submittedName>
</protein>
<dbReference type="InterPro" id="IPR001647">
    <property type="entry name" value="HTH_TetR"/>
</dbReference>
<dbReference type="PANTHER" id="PTHR30055">
    <property type="entry name" value="HTH-TYPE TRANSCRIPTIONAL REGULATOR RUTR"/>
    <property type="match status" value="1"/>
</dbReference>
<name>A0A7X0MVB6_9GAMM</name>
<keyword evidence="1 2" id="KW-0238">DNA-binding</keyword>
<comment type="caution">
    <text evidence="4">The sequence shown here is derived from an EMBL/GenBank/DDBJ whole genome shotgun (WGS) entry which is preliminary data.</text>
</comment>
<dbReference type="SUPFAM" id="SSF46689">
    <property type="entry name" value="Homeodomain-like"/>
    <property type="match status" value="1"/>
</dbReference>
<reference evidence="4 5" key="1">
    <citation type="submission" date="2020-08" db="EMBL/GenBank/DDBJ databases">
        <title>Genomic Encyclopedia of Type Strains, Phase IV (KMG-IV): sequencing the most valuable type-strain genomes for metagenomic binning, comparative biology and taxonomic classification.</title>
        <authorList>
            <person name="Goeker M."/>
        </authorList>
    </citation>
    <scope>NUCLEOTIDE SEQUENCE [LARGE SCALE GENOMIC DNA]</scope>
    <source>
        <strain evidence="4 5">DSM 22368</strain>
    </source>
</reference>
<dbReference type="GO" id="GO:0003700">
    <property type="term" value="F:DNA-binding transcription factor activity"/>
    <property type="evidence" value="ECO:0007669"/>
    <property type="project" value="TreeGrafter"/>
</dbReference>
<dbReference type="PROSITE" id="PS50977">
    <property type="entry name" value="HTH_TETR_2"/>
    <property type="match status" value="1"/>
</dbReference>
<evidence type="ECO:0000313" key="4">
    <source>
        <dbReference type="EMBL" id="MBB6520920.1"/>
    </source>
</evidence>
<dbReference type="InterPro" id="IPR009057">
    <property type="entry name" value="Homeodomain-like_sf"/>
</dbReference>
<evidence type="ECO:0000256" key="1">
    <source>
        <dbReference type="ARBA" id="ARBA00023125"/>
    </source>
</evidence>
<accession>A0A7X0MVB6</accession>
<organism evidence="4 5">
    <name type="scientific">Pseudoteredinibacter isoporae</name>
    <dbReference type="NCBI Taxonomy" id="570281"/>
    <lineage>
        <taxon>Bacteria</taxon>
        <taxon>Pseudomonadati</taxon>
        <taxon>Pseudomonadota</taxon>
        <taxon>Gammaproteobacteria</taxon>
        <taxon>Cellvibrionales</taxon>
        <taxon>Cellvibrionaceae</taxon>
        <taxon>Pseudoteredinibacter</taxon>
    </lineage>
</organism>
<dbReference type="FunCoup" id="A0A7X0MVB6">
    <property type="interactions" value="125"/>
</dbReference>
<dbReference type="InterPro" id="IPR050109">
    <property type="entry name" value="HTH-type_TetR-like_transc_reg"/>
</dbReference>
<dbReference type="AlphaFoldDB" id="A0A7X0MVB6"/>
<evidence type="ECO:0000256" key="2">
    <source>
        <dbReference type="PROSITE-ProRule" id="PRU00335"/>
    </source>
</evidence>
<dbReference type="Gene3D" id="1.10.357.10">
    <property type="entry name" value="Tetracycline Repressor, domain 2"/>
    <property type="match status" value="1"/>
</dbReference>
<sequence>MAQQSAKTSSRGEQTRQQILDAALRVLAQQGYRALTHRAIAKEAGVSLSLTTYHFKDLEALLHDAFAYYKHSVLNEFEGRWEALYEEYLLPSLEQARRENDRTALVEMLAKYMTELIESDIAERSEGVAVEMTFHFDLHLEEEQRNFAYELCNRLFPRIHEFYRQMKTKDPETDANLLLDVAHFLRFRRLAVPEMLSREDVYLRLHRLLTTQLVSG</sequence>
<dbReference type="GO" id="GO:0000976">
    <property type="term" value="F:transcription cis-regulatory region binding"/>
    <property type="evidence" value="ECO:0007669"/>
    <property type="project" value="TreeGrafter"/>
</dbReference>
<dbReference type="Pfam" id="PF00440">
    <property type="entry name" value="TetR_N"/>
    <property type="match status" value="1"/>
</dbReference>
<gene>
    <name evidence="4" type="ORF">HNR48_001198</name>
</gene>